<proteinExistence type="predicted"/>
<gene>
    <name evidence="1" type="ORF">GLV81_12815</name>
</gene>
<dbReference type="KEGG" id="fls:GLV81_12815"/>
<accession>A0A6I6GUP4</accession>
<protein>
    <submittedName>
        <fullName evidence="1">Uncharacterized protein</fullName>
    </submittedName>
</protein>
<dbReference type="EMBL" id="CP046566">
    <property type="protein sequence ID" value="QGW28859.1"/>
    <property type="molecule type" value="Genomic_DNA"/>
</dbReference>
<organism evidence="1 2">
    <name type="scientific">Phnomibacter ginsenosidimutans</name>
    <dbReference type="NCBI Taxonomy" id="2676868"/>
    <lineage>
        <taxon>Bacteria</taxon>
        <taxon>Pseudomonadati</taxon>
        <taxon>Bacteroidota</taxon>
        <taxon>Chitinophagia</taxon>
        <taxon>Chitinophagales</taxon>
        <taxon>Chitinophagaceae</taxon>
        <taxon>Phnomibacter</taxon>
    </lineage>
</organism>
<name>A0A6I6GUP4_9BACT</name>
<keyword evidence="2" id="KW-1185">Reference proteome</keyword>
<evidence type="ECO:0000313" key="2">
    <source>
        <dbReference type="Proteomes" id="UP000426027"/>
    </source>
</evidence>
<evidence type="ECO:0000313" key="1">
    <source>
        <dbReference type="EMBL" id="QGW28859.1"/>
    </source>
</evidence>
<dbReference type="Proteomes" id="UP000426027">
    <property type="component" value="Chromosome"/>
</dbReference>
<dbReference type="AlphaFoldDB" id="A0A6I6GUP4"/>
<dbReference type="RefSeq" id="WP_157479212.1">
    <property type="nucleotide sequence ID" value="NZ_CP046566.1"/>
</dbReference>
<dbReference type="PROSITE" id="PS51257">
    <property type="entry name" value="PROKAR_LIPOPROTEIN"/>
    <property type="match status" value="1"/>
</dbReference>
<sequence>MTFKLHQYIAVSALLLMAVSCEKKVEPIDAYDVTVDYKSSNEFAVTADKEVNPKDSIFFDFTVTSPEPITYIEIQKNGVRIDTFNVTGGKTFSATKGYRADSVAGDYSYRVLARNAQATFMGDGGKLLKVTVKPDFYFWSYRILQVPDSTAKTNTCFYSSRDGRVYSYNDGAVISQYVDFGYYYDTLVANKHTIYALNSAQPQLNFYDLSTWTKNATVFKKMPTSVNFVTGLTSSGAINTLIRNNMTSGTASKVTTVSTSGGSNVIGFRTAAGKFGAILIRYVNQDSPAKATQIEVDVKVQK</sequence>
<reference evidence="1 2" key="1">
    <citation type="submission" date="2019-11" db="EMBL/GenBank/DDBJ databases">
        <authorList>
            <person name="Im W.T."/>
        </authorList>
    </citation>
    <scope>NUCLEOTIDE SEQUENCE [LARGE SCALE GENOMIC DNA]</scope>
    <source>
        <strain evidence="1 2">SB-02</strain>
    </source>
</reference>